<organism evidence="1">
    <name type="scientific">marine sediment metagenome</name>
    <dbReference type="NCBI Taxonomy" id="412755"/>
    <lineage>
        <taxon>unclassified sequences</taxon>
        <taxon>metagenomes</taxon>
        <taxon>ecological metagenomes</taxon>
    </lineage>
</organism>
<dbReference type="EMBL" id="BARS01027813">
    <property type="protein sequence ID" value="GAG01333.1"/>
    <property type="molecule type" value="Genomic_DNA"/>
</dbReference>
<accession>X0ULW2</accession>
<name>X0ULW2_9ZZZZ</name>
<reference evidence="1" key="1">
    <citation type="journal article" date="2014" name="Front. Microbiol.">
        <title>High frequency of phylogenetically diverse reductive dehalogenase-homologous genes in deep subseafloor sedimentary metagenomes.</title>
        <authorList>
            <person name="Kawai M."/>
            <person name="Futagami T."/>
            <person name="Toyoda A."/>
            <person name="Takaki Y."/>
            <person name="Nishi S."/>
            <person name="Hori S."/>
            <person name="Arai W."/>
            <person name="Tsubouchi T."/>
            <person name="Morono Y."/>
            <person name="Uchiyama I."/>
            <person name="Ito T."/>
            <person name="Fujiyama A."/>
            <person name="Inagaki F."/>
            <person name="Takami H."/>
        </authorList>
    </citation>
    <scope>NUCLEOTIDE SEQUENCE</scope>
    <source>
        <strain evidence="1">Expedition CK06-06</strain>
    </source>
</reference>
<comment type="caution">
    <text evidence="1">The sequence shown here is derived from an EMBL/GenBank/DDBJ whole genome shotgun (WGS) entry which is preliminary data.</text>
</comment>
<protein>
    <submittedName>
        <fullName evidence="1">Uncharacterized protein</fullName>
    </submittedName>
</protein>
<feature type="non-terminal residue" evidence="1">
    <location>
        <position position="67"/>
    </location>
</feature>
<proteinExistence type="predicted"/>
<sequence>MRQESETLMVQIRKILRLERAHGYNDDAVMCGLEEFIRLNLPTAARLVSGYGQLKHFDRRRAISQLD</sequence>
<gene>
    <name evidence="1" type="ORF">S01H1_43648</name>
</gene>
<evidence type="ECO:0000313" key="1">
    <source>
        <dbReference type="EMBL" id="GAG01333.1"/>
    </source>
</evidence>
<dbReference type="AlphaFoldDB" id="X0ULW2"/>